<dbReference type="AlphaFoldDB" id="A0A1G7GCF5"/>
<dbReference type="EMBL" id="FNBI01000001">
    <property type="protein sequence ID" value="SDE85810.1"/>
    <property type="molecule type" value="Genomic_DNA"/>
</dbReference>
<organism evidence="2 3">
    <name type="scientific">Sphingomonas carotinifaciens</name>
    <dbReference type="NCBI Taxonomy" id="1166323"/>
    <lineage>
        <taxon>Bacteria</taxon>
        <taxon>Pseudomonadati</taxon>
        <taxon>Pseudomonadota</taxon>
        <taxon>Alphaproteobacteria</taxon>
        <taxon>Sphingomonadales</taxon>
        <taxon>Sphingomonadaceae</taxon>
        <taxon>Sphingomonas</taxon>
    </lineage>
</organism>
<dbReference type="EMBL" id="WSUT01000005">
    <property type="protein sequence ID" value="MWC42809.1"/>
    <property type="molecule type" value="Genomic_DNA"/>
</dbReference>
<evidence type="ECO:0000313" key="3">
    <source>
        <dbReference type="Proteomes" id="UP000323502"/>
    </source>
</evidence>
<reference evidence="1 4" key="2">
    <citation type="submission" date="2019-12" db="EMBL/GenBank/DDBJ databases">
        <authorList>
            <person name="Zheng J."/>
        </authorList>
    </citation>
    <scope>NUCLEOTIDE SEQUENCE [LARGE SCALE GENOMIC DNA]</scope>
    <source>
        <strain evidence="1 4">DSM 27347</strain>
    </source>
</reference>
<dbReference type="Proteomes" id="UP000436801">
    <property type="component" value="Unassembled WGS sequence"/>
</dbReference>
<gene>
    <name evidence="1" type="ORF">GQR91_03940</name>
    <name evidence="2" type="ORF">SAMN05216557_101816</name>
</gene>
<proteinExistence type="predicted"/>
<dbReference type="RefSeq" id="WP_149681239.1">
    <property type="nucleotide sequence ID" value="NZ_FNBI01000001.1"/>
</dbReference>
<evidence type="ECO:0000313" key="2">
    <source>
        <dbReference type="EMBL" id="SDE85810.1"/>
    </source>
</evidence>
<sequence>MLLLAVLAVAAQSGPPVDAPGAILQQMGAWDAQRAAPLPPLEPAVVAAGQAALDGPYAADRLSPRPTDEQLAAAWKAGGEDAAAGTLRANGCRLSSHEHLVFVCGYERRGTDGIWKPGVAAMTIAQDRWRIVARP</sequence>
<name>A0A1G7GCF5_9SPHN</name>
<reference evidence="2 3" key="1">
    <citation type="submission" date="2016-10" db="EMBL/GenBank/DDBJ databases">
        <authorList>
            <person name="Varghese N."/>
            <person name="Submissions S."/>
        </authorList>
    </citation>
    <scope>NUCLEOTIDE SEQUENCE [LARGE SCALE GENOMIC DNA]</scope>
    <source>
        <strain evidence="2 3">S7-754</strain>
    </source>
</reference>
<protein>
    <submittedName>
        <fullName evidence="2">Uncharacterized protein</fullName>
    </submittedName>
</protein>
<evidence type="ECO:0000313" key="1">
    <source>
        <dbReference type="EMBL" id="MWC42809.1"/>
    </source>
</evidence>
<evidence type="ECO:0000313" key="4">
    <source>
        <dbReference type="Proteomes" id="UP000436801"/>
    </source>
</evidence>
<accession>A0A1G7GCF5</accession>
<keyword evidence="3" id="KW-1185">Reference proteome</keyword>
<dbReference type="Proteomes" id="UP000323502">
    <property type="component" value="Unassembled WGS sequence"/>
</dbReference>